<proteinExistence type="predicted"/>
<evidence type="ECO:0000313" key="1">
    <source>
        <dbReference type="EMBL" id="BAO09106.1"/>
    </source>
</evidence>
<dbReference type="AlphaFoldDB" id="V5XW69"/>
<sequence>MNNIKNKIIKYITENAGTSFVEIEKIFDENHFEYKGNGAYTSAENNNIIFWYGWNEQAFNVVSSLVNEGLIDMKICEPVIYMVDGKELNLPVLKSYDIDTYHWLPITFSVNKEVAYE</sequence>
<reference evidence="1" key="1">
    <citation type="journal article" date="2013" name="Antimicrob. Agents Chemother.">
        <title>New Structure of Phage-related Islands Carrying fusB and a Virulence Gene in Fusidic Acid-Resistant Staphylococcus epidermidis.</title>
        <authorList>
            <person name="Chen H.-J."/>
            <person name="Chang Y.-C."/>
            <person name="Tsai J.-C."/>
            <person name="Hung W.-C."/>
            <person name="Lin Y.-T."/>
            <person name="You S.-J."/>
            <person name="Tseng S.-P."/>
            <person name="Tenga L.-J."/>
        </authorList>
    </citation>
    <scope>NUCLEOTIDE SEQUENCE</scope>
    <source>
        <strain evidence="1">NTUH-3692</strain>
    </source>
</reference>
<reference evidence="1" key="2">
    <citation type="submission" date="2013-06" db="EMBL/GenBank/DDBJ databases">
        <authorList>
            <person name="Chen H.J."/>
            <person name="Teng L.J."/>
        </authorList>
    </citation>
    <scope>NUCLEOTIDE SEQUENCE</scope>
    <source>
        <strain evidence="1">NTUH-3692</strain>
    </source>
</reference>
<dbReference type="EMBL" id="AB828059">
    <property type="protein sequence ID" value="BAO09106.1"/>
    <property type="molecule type" value="Genomic_DNA"/>
</dbReference>
<organism evidence="1">
    <name type="scientific">Staphylococcus epidermidis</name>
    <dbReference type="NCBI Taxonomy" id="1282"/>
    <lineage>
        <taxon>Bacteria</taxon>
        <taxon>Bacillati</taxon>
        <taxon>Bacillota</taxon>
        <taxon>Bacilli</taxon>
        <taxon>Bacillales</taxon>
        <taxon>Staphylococcaceae</taxon>
        <taxon>Staphylococcus</taxon>
    </lineage>
</organism>
<name>V5XW69_STAEP</name>
<dbReference type="RefSeq" id="WP_060554419.1">
    <property type="nucleotide sequence ID" value="NZ_CAXOIM010000020.1"/>
</dbReference>
<accession>V5XW69</accession>
<protein>
    <submittedName>
        <fullName evidence="1">Pathogenicity island protein</fullName>
    </submittedName>
</protein>